<feature type="region of interest" description="Disordered" evidence="1">
    <location>
        <begin position="1"/>
        <end position="20"/>
    </location>
</feature>
<proteinExistence type="predicted"/>
<organism>
    <name type="scientific">Pediculus humanus subsp. corporis</name>
    <name type="common">Body louse</name>
    <dbReference type="NCBI Taxonomy" id="121224"/>
    <lineage>
        <taxon>Eukaryota</taxon>
        <taxon>Metazoa</taxon>
        <taxon>Ecdysozoa</taxon>
        <taxon>Arthropoda</taxon>
        <taxon>Hexapoda</taxon>
        <taxon>Insecta</taxon>
        <taxon>Pterygota</taxon>
        <taxon>Neoptera</taxon>
        <taxon>Paraneoptera</taxon>
        <taxon>Psocodea</taxon>
        <taxon>Troctomorpha</taxon>
        <taxon>Phthiraptera</taxon>
        <taxon>Anoplura</taxon>
        <taxon>Pediculidae</taxon>
        <taxon>Pediculus</taxon>
    </lineage>
</organism>
<gene>
    <name evidence="3" type="primary">8238270</name>
    <name evidence="2" type="ORF">Phum_PHUM114540</name>
</gene>
<dbReference type="KEGG" id="phu:Phum_PHUM114540"/>
<dbReference type="RefSeq" id="XP_002424146.1">
    <property type="nucleotide sequence ID" value="XM_002424101.1"/>
</dbReference>
<evidence type="ECO:0000313" key="3">
    <source>
        <dbReference type="EnsemblMetazoa" id="PHUM114540-PA"/>
    </source>
</evidence>
<dbReference type="HOGENOM" id="CLU_788245_0_0_1"/>
<dbReference type="CTD" id="8238270"/>
<feature type="region of interest" description="Disordered" evidence="1">
    <location>
        <begin position="168"/>
        <end position="228"/>
    </location>
</feature>
<feature type="compositionally biased region" description="Polar residues" evidence="1">
    <location>
        <begin position="212"/>
        <end position="228"/>
    </location>
</feature>
<feature type="compositionally biased region" description="Polar residues" evidence="1">
    <location>
        <begin position="9"/>
        <end position="18"/>
    </location>
</feature>
<evidence type="ECO:0000313" key="2">
    <source>
        <dbReference type="EMBL" id="EEB11408.1"/>
    </source>
</evidence>
<reference evidence="3" key="3">
    <citation type="submission" date="2021-02" db="UniProtKB">
        <authorList>
            <consortium name="EnsemblMetazoa"/>
        </authorList>
    </citation>
    <scope>IDENTIFICATION</scope>
    <source>
        <strain evidence="3">USDA</strain>
    </source>
</reference>
<protein>
    <submittedName>
        <fullName evidence="2 3">Uncharacterized protein</fullName>
    </submittedName>
</protein>
<feature type="compositionally biased region" description="Basic and acidic residues" evidence="1">
    <location>
        <begin position="310"/>
        <end position="321"/>
    </location>
</feature>
<feature type="compositionally biased region" description="Polar residues" evidence="1">
    <location>
        <begin position="58"/>
        <end position="80"/>
    </location>
</feature>
<sequence length="352" mass="40209">MDNQKKTGDTTNPKTTISDLEKRRLQFELKAAEEIAILKEIVIRKRLAYELASLEDGNPSNNDGMNSSQWNNKIDNTSSIDKPPVSPPLHKKKEADMNAISSEEIISFPNLNFKGFSQMNPKNDTKRTKVIRETPELLTKIRNKNSFNQITPSKPLVDLRLHFNKPQMAQNLSSSSQKKPPISSFPVQQQSVVQQQQQQQRHSLPTEEPHTPQYSYSSPQQTLQYSISSSQQTPLNFYGTKQKKSSYLFSSTHQQATTYSTSVVQQTPIPPYPTVTQRQPSSETPPTVPQLKTLYYSVPQMKFHSSNDNNKTREEQPEGLEGKYQKNFIRIKKENSEYASEKLLKPFIGFKV</sequence>
<evidence type="ECO:0000313" key="4">
    <source>
        <dbReference type="Proteomes" id="UP000009046"/>
    </source>
</evidence>
<dbReference type="Proteomes" id="UP000009046">
    <property type="component" value="Unassembled WGS sequence"/>
</dbReference>
<evidence type="ECO:0000256" key="1">
    <source>
        <dbReference type="SAM" id="MobiDB-lite"/>
    </source>
</evidence>
<dbReference type="AlphaFoldDB" id="E0VDF2"/>
<feature type="region of interest" description="Disordered" evidence="1">
    <location>
        <begin position="54"/>
        <end position="91"/>
    </location>
</feature>
<reference evidence="2" key="1">
    <citation type="submission" date="2007-04" db="EMBL/GenBank/DDBJ databases">
        <title>Annotation of Pediculus humanus corporis strain USDA.</title>
        <authorList>
            <person name="Kirkness E."/>
            <person name="Hannick L."/>
            <person name="Hass B."/>
            <person name="Bruggner R."/>
            <person name="Lawson D."/>
            <person name="Bidwell S."/>
            <person name="Joardar V."/>
            <person name="Caler E."/>
            <person name="Walenz B."/>
            <person name="Inman J."/>
            <person name="Schobel S."/>
            <person name="Galinsky K."/>
            <person name="Amedeo P."/>
            <person name="Strausberg R."/>
        </authorList>
    </citation>
    <scope>NUCLEOTIDE SEQUENCE</scope>
    <source>
        <strain evidence="2">USDA</strain>
    </source>
</reference>
<keyword evidence="4" id="KW-1185">Reference proteome</keyword>
<feature type="compositionally biased region" description="Low complexity" evidence="1">
    <location>
        <begin position="173"/>
        <end position="200"/>
    </location>
</feature>
<dbReference type="VEuPathDB" id="VectorBase:PHUM114540"/>
<dbReference type="GeneID" id="8238270"/>
<dbReference type="InParanoid" id="E0VDF2"/>
<name>E0VDF2_PEDHC</name>
<accession>E0VDF2</accession>
<reference evidence="2" key="2">
    <citation type="submission" date="2007-04" db="EMBL/GenBank/DDBJ databases">
        <title>The genome of the human body louse.</title>
        <authorList>
            <consortium name="The Human Body Louse Genome Consortium"/>
            <person name="Kirkness E."/>
            <person name="Walenz B."/>
            <person name="Hass B."/>
            <person name="Bruggner R."/>
            <person name="Strausberg R."/>
        </authorList>
    </citation>
    <scope>NUCLEOTIDE SEQUENCE</scope>
    <source>
        <strain evidence="2">USDA</strain>
    </source>
</reference>
<dbReference type="EMBL" id="DS235075">
    <property type="protein sequence ID" value="EEB11408.1"/>
    <property type="molecule type" value="Genomic_DNA"/>
</dbReference>
<dbReference type="EnsemblMetazoa" id="PHUM114540-RA">
    <property type="protein sequence ID" value="PHUM114540-PA"/>
    <property type="gene ID" value="PHUM114540"/>
</dbReference>
<feature type="region of interest" description="Disordered" evidence="1">
    <location>
        <begin position="302"/>
        <end position="321"/>
    </location>
</feature>
<dbReference type="EMBL" id="AAZO01001354">
    <property type="status" value="NOT_ANNOTATED_CDS"/>
    <property type="molecule type" value="Genomic_DNA"/>
</dbReference>